<dbReference type="EMBL" id="BDGG01000006">
    <property type="protein sequence ID" value="GAV00227.1"/>
    <property type="molecule type" value="Genomic_DNA"/>
</dbReference>
<evidence type="ECO:0000256" key="4">
    <source>
        <dbReference type="ARBA" id="ARBA00023163"/>
    </source>
</evidence>
<organism evidence="9 10">
    <name type="scientific">Ramazzottius varieornatus</name>
    <name type="common">Water bear</name>
    <name type="synonym">Tardigrade</name>
    <dbReference type="NCBI Taxonomy" id="947166"/>
    <lineage>
        <taxon>Eukaryota</taxon>
        <taxon>Metazoa</taxon>
        <taxon>Ecdysozoa</taxon>
        <taxon>Tardigrada</taxon>
        <taxon>Eutardigrada</taxon>
        <taxon>Parachela</taxon>
        <taxon>Hypsibioidea</taxon>
        <taxon>Ramazzottiidae</taxon>
        <taxon>Ramazzottius</taxon>
    </lineage>
</organism>
<dbReference type="GO" id="GO:0005634">
    <property type="term" value="C:nucleus"/>
    <property type="evidence" value="ECO:0007669"/>
    <property type="project" value="UniProtKB-SubCell"/>
</dbReference>
<feature type="domain" description="MADS-box" evidence="8">
    <location>
        <begin position="89"/>
        <end position="149"/>
    </location>
</feature>
<dbReference type="InterPro" id="IPR036879">
    <property type="entry name" value="TF_MADSbox_sf"/>
</dbReference>
<evidence type="ECO:0000313" key="9">
    <source>
        <dbReference type="EMBL" id="GAV00227.1"/>
    </source>
</evidence>
<dbReference type="OrthoDB" id="2284405at2759"/>
<keyword evidence="3" id="KW-0238">DNA-binding</keyword>
<keyword evidence="10" id="KW-1185">Reference proteome</keyword>
<keyword evidence="4" id="KW-0804">Transcription</keyword>
<dbReference type="SMART" id="SM00432">
    <property type="entry name" value="MADS"/>
    <property type="match status" value="1"/>
</dbReference>
<dbReference type="InterPro" id="IPR050142">
    <property type="entry name" value="MADS-box/MEF2_TF"/>
</dbReference>
<dbReference type="Pfam" id="PF00319">
    <property type="entry name" value="SRF-TF"/>
    <property type="match status" value="1"/>
</dbReference>
<feature type="compositionally biased region" description="Acidic residues" evidence="7">
    <location>
        <begin position="193"/>
        <end position="212"/>
    </location>
</feature>
<feature type="region of interest" description="Disordered" evidence="7">
    <location>
        <begin position="193"/>
        <end position="227"/>
    </location>
</feature>
<dbReference type="InterPro" id="IPR002100">
    <property type="entry name" value="TF_MADSbox"/>
</dbReference>
<feature type="region of interest" description="Disordered" evidence="7">
    <location>
        <begin position="56"/>
        <end position="87"/>
    </location>
</feature>
<dbReference type="GO" id="GO:0000981">
    <property type="term" value="F:DNA-binding transcription factor activity, RNA polymerase II-specific"/>
    <property type="evidence" value="ECO:0007669"/>
    <property type="project" value="InterPro"/>
</dbReference>
<keyword evidence="5" id="KW-0539">Nucleus</keyword>
<gene>
    <name evidence="9" type="primary">RvY_11109-1</name>
    <name evidence="9" type="synonym">RvY_11109.1</name>
    <name evidence="9" type="ORF">RvY_11109</name>
</gene>
<dbReference type="PROSITE" id="PS50066">
    <property type="entry name" value="MADS_BOX_2"/>
    <property type="match status" value="1"/>
</dbReference>
<dbReference type="FunFam" id="3.40.1810.10:FF:000002">
    <property type="entry name" value="Serum response factor b"/>
    <property type="match status" value="1"/>
</dbReference>
<protein>
    <recommendedName>
        <fullName evidence="6">Serum response factor homolog</fullName>
    </recommendedName>
</protein>
<dbReference type="InterPro" id="IPR033897">
    <property type="entry name" value="SRF-like_MADS-box"/>
</dbReference>
<dbReference type="PANTHER" id="PTHR48019">
    <property type="entry name" value="SERUM RESPONSE FACTOR HOMOLOG"/>
    <property type="match status" value="1"/>
</dbReference>
<dbReference type="CDD" id="cd00266">
    <property type="entry name" value="MADS_SRF_like"/>
    <property type="match status" value="1"/>
</dbReference>
<comment type="caution">
    <text evidence="9">The sequence shown here is derived from an EMBL/GenBank/DDBJ whole genome shotgun (WGS) entry which is preliminary data.</text>
</comment>
<evidence type="ECO:0000256" key="2">
    <source>
        <dbReference type="ARBA" id="ARBA00023015"/>
    </source>
</evidence>
<dbReference type="GO" id="GO:0000987">
    <property type="term" value="F:cis-regulatory region sequence-specific DNA binding"/>
    <property type="evidence" value="ECO:0007669"/>
    <property type="project" value="InterPro"/>
</dbReference>
<reference evidence="9 10" key="1">
    <citation type="journal article" date="2016" name="Nat. Commun.">
        <title>Extremotolerant tardigrade genome and improved radiotolerance of human cultured cells by tardigrade-unique protein.</title>
        <authorList>
            <person name="Hashimoto T."/>
            <person name="Horikawa D.D."/>
            <person name="Saito Y."/>
            <person name="Kuwahara H."/>
            <person name="Kozuka-Hata H."/>
            <person name="Shin-I T."/>
            <person name="Minakuchi Y."/>
            <person name="Ohishi K."/>
            <person name="Motoyama A."/>
            <person name="Aizu T."/>
            <person name="Enomoto A."/>
            <person name="Kondo K."/>
            <person name="Tanaka S."/>
            <person name="Hara Y."/>
            <person name="Koshikawa S."/>
            <person name="Sagara H."/>
            <person name="Miura T."/>
            <person name="Yokobori S."/>
            <person name="Miyagawa K."/>
            <person name="Suzuki Y."/>
            <person name="Kubo T."/>
            <person name="Oyama M."/>
            <person name="Kohara Y."/>
            <person name="Fujiyama A."/>
            <person name="Arakawa K."/>
            <person name="Katayama T."/>
            <person name="Toyoda A."/>
            <person name="Kunieda T."/>
        </authorList>
    </citation>
    <scope>NUCLEOTIDE SEQUENCE [LARGE SCALE GENOMIC DNA]</scope>
    <source>
        <strain evidence="9 10">YOKOZUNA-1</strain>
    </source>
</reference>
<dbReference type="SUPFAM" id="SSF55455">
    <property type="entry name" value="SRF-like"/>
    <property type="match status" value="1"/>
</dbReference>
<dbReference type="GO" id="GO:0045944">
    <property type="term" value="P:positive regulation of transcription by RNA polymerase II"/>
    <property type="evidence" value="ECO:0007669"/>
    <property type="project" value="InterPro"/>
</dbReference>
<evidence type="ECO:0000259" key="8">
    <source>
        <dbReference type="PROSITE" id="PS50066"/>
    </source>
</evidence>
<dbReference type="PROSITE" id="PS00350">
    <property type="entry name" value="MADS_BOX_1"/>
    <property type="match status" value="1"/>
</dbReference>
<feature type="region of interest" description="Disordered" evidence="7">
    <location>
        <begin position="260"/>
        <end position="284"/>
    </location>
</feature>
<dbReference type="STRING" id="947166.A0A1D1VF09"/>
<evidence type="ECO:0000256" key="3">
    <source>
        <dbReference type="ARBA" id="ARBA00023125"/>
    </source>
</evidence>
<sequence>MTSQPVQNGAPSTSSSINFSLQPHGSLPSASLFANPTGSSSVIRTPVQLGLERLGIPEGFHGTMPSSSSSSNGPQQGKLKTHSHGKKTKGRVKIKMEFIDNKLRRYTTFSKRKAGLMKKAYELSTLTGTEVMLLVASETGHVYTFATRKLQPMITSEEGKVLIQTCLNSPDLPSGADGDNAEPIEHRMSLENGFDEEGDFDDGDYMDDDDDSASGSPGGLMAAHGMEGSAGQFTHGDFAQLSSFTNTHYAMHTPASNANTSVQASYRSNGDAGVENVNTFERKS</sequence>
<evidence type="ECO:0000256" key="7">
    <source>
        <dbReference type="SAM" id="MobiDB-lite"/>
    </source>
</evidence>
<dbReference type="GO" id="GO:0046983">
    <property type="term" value="F:protein dimerization activity"/>
    <property type="evidence" value="ECO:0007669"/>
    <property type="project" value="InterPro"/>
</dbReference>
<evidence type="ECO:0000256" key="6">
    <source>
        <dbReference type="ARBA" id="ARBA00069746"/>
    </source>
</evidence>
<proteinExistence type="predicted"/>
<evidence type="ECO:0000256" key="5">
    <source>
        <dbReference type="ARBA" id="ARBA00023242"/>
    </source>
</evidence>
<evidence type="ECO:0000256" key="1">
    <source>
        <dbReference type="ARBA" id="ARBA00004123"/>
    </source>
</evidence>
<accession>A0A1D1VF09</accession>
<evidence type="ECO:0000313" key="10">
    <source>
        <dbReference type="Proteomes" id="UP000186922"/>
    </source>
</evidence>
<feature type="region of interest" description="Disordered" evidence="7">
    <location>
        <begin position="1"/>
        <end position="21"/>
    </location>
</feature>
<comment type="subcellular location">
    <subcellularLocation>
        <location evidence="1">Nucleus</location>
    </subcellularLocation>
</comment>
<name>A0A1D1VF09_RAMVA</name>
<keyword evidence="2" id="KW-0805">Transcription regulation</keyword>
<dbReference type="Proteomes" id="UP000186922">
    <property type="component" value="Unassembled WGS sequence"/>
</dbReference>
<dbReference type="PRINTS" id="PR00404">
    <property type="entry name" value="MADSDOMAIN"/>
</dbReference>
<dbReference type="AlphaFoldDB" id="A0A1D1VF09"/>
<dbReference type="Gene3D" id="3.40.1810.10">
    <property type="entry name" value="Transcription factor, MADS-box"/>
    <property type="match status" value="1"/>
</dbReference>